<reference evidence="5" key="1">
    <citation type="submission" date="2020-08" db="EMBL/GenBank/DDBJ databases">
        <title>Genome public.</title>
        <authorList>
            <person name="Liu C."/>
            <person name="Sun Q."/>
        </authorList>
    </citation>
    <scope>NUCLEOTIDE SEQUENCE</scope>
    <source>
        <strain evidence="5">NSJ-50</strain>
    </source>
</reference>
<keyword evidence="2" id="KW-0378">Hydrolase</keyword>
<dbReference type="SUPFAM" id="SSF51445">
    <property type="entry name" value="(Trans)glycosidases"/>
    <property type="match status" value="1"/>
</dbReference>
<keyword evidence="3" id="KW-0326">Glycosidase</keyword>
<evidence type="ECO:0000256" key="1">
    <source>
        <dbReference type="ARBA" id="ARBA00008875"/>
    </source>
</evidence>
<dbReference type="GO" id="GO:0004553">
    <property type="term" value="F:hydrolase activity, hydrolyzing O-glycosyl compounds"/>
    <property type="evidence" value="ECO:0007669"/>
    <property type="project" value="TreeGrafter"/>
</dbReference>
<sequence>MIRLAETAHIKPKCAAQVEKSKLGIGFEKLDRAVFDPNKAYDKVAQLGVKWIRLQSGWQRTEKEKGVFDFAWLDEIVENIINRGLKPWMCLAYGNGLYTKEAAKVYGAIGVPPIETEEERNAWDRYVYELVKRYIGKVEYFEVWNEPNWFWTHIANEHQTNGKEYGEFVVRTSKAVKKANPNAKVIGGVESTGNIKFINDAFRVGIGDYIDFFSYHIYTPDDKKYIDRRELIRGMVNIHNPAIGIVQGETGAPSRSDGNGELSWGSWTPKKQAKVLARHAITDLAADIEFASYFSCVDMIEALSGFVGDKSSYMDYAYFGVLSAEFDEEGFSTGEYTPKPSYKALQAIASIFADDFEKVKLPFAVKPQESRFNIGVDVSENIISYGFKKPNGSYGFAYWYGSDIMTSDFFSTVTFETGISGKPKLVDLIDGTVYDLAENMVEFADGVTILKNIPINDYPLLLTFGNFFDAE</sequence>
<evidence type="ECO:0000259" key="4">
    <source>
        <dbReference type="Pfam" id="PF01229"/>
    </source>
</evidence>
<dbReference type="InterPro" id="IPR051923">
    <property type="entry name" value="Glycosyl_Hydrolase_39"/>
</dbReference>
<comment type="caution">
    <text evidence="5">The sequence shown here is derived from an EMBL/GenBank/DDBJ whole genome shotgun (WGS) entry which is preliminary data.</text>
</comment>
<accession>A0A926ITU9</accession>
<dbReference type="Proteomes" id="UP000647416">
    <property type="component" value="Unassembled WGS sequence"/>
</dbReference>
<evidence type="ECO:0000256" key="2">
    <source>
        <dbReference type="ARBA" id="ARBA00022801"/>
    </source>
</evidence>
<evidence type="ECO:0000313" key="6">
    <source>
        <dbReference type="Proteomes" id="UP000647416"/>
    </source>
</evidence>
<dbReference type="Gene3D" id="3.20.20.80">
    <property type="entry name" value="Glycosidases"/>
    <property type="match status" value="1"/>
</dbReference>
<evidence type="ECO:0000256" key="3">
    <source>
        <dbReference type="ARBA" id="ARBA00023295"/>
    </source>
</evidence>
<protein>
    <submittedName>
        <fullName evidence="5">Beta-galactosidase</fullName>
    </submittedName>
</protein>
<dbReference type="AlphaFoldDB" id="A0A926ITU9"/>
<evidence type="ECO:0000313" key="5">
    <source>
        <dbReference type="EMBL" id="MBC8597481.1"/>
    </source>
</evidence>
<dbReference type="InterPro" id="IPR017853">
    <property type="entry name" value="GH"/>
</dbReference>
<keyword evidence="6" id="KW-1185">Reference proteome</keyword>
<gene>
    <name evidence="5" type="ORF">H8706_11500</name>
</gene>
<feature type="domain" description="Glycosyl hydrolases family 39 N-terminal catalytic" evidence="4">
    <location>
        <begin position="60"/>
        <end position="349"/>
    </location>
</feature>
<dbReference type="InterPro" id="IPR049166">
    <property type="entry name" value="GH39_cat"/>
</dbReference>
<dbReference type="EMBL" id="JACRTE010000036">
    <property type="protein sequence ID" value="MBC8597481.1"/>
    <property type="molecule type" value="Genomic_DNA"/>
</dbReference>
<dbReference type="PANTHER" id="PTHR12631:SF10">
    <property type="entry name" value="BETA-XYLOSIDASE-LIKE PROTEIN-RELATED"/>
    <property type="match status" value="1"/>
</dbReference>
<comment type="similarity">
    <text evidence="1">Belongs to the glycosyl hydrolase 39 family.</text>
</comment>
<dbReference type="RefSeq" id="WP_262432755.1">
    <property type="nucleotide sequence ID" value="NZ_JACRTE010000036.1"/>
</dbReference>
<dbReference type="PANTHER" id="PTHR12631">
    <property type="entry name" value="ALPHA-L-IDURONIDASE"/>
    <property type="match status" value="1"/>
</dbReference>
<proteinExistence type="inferred from homology"/>
<name>A0A926ITU9_9FIRM</name>
<organism evidence="5 6">
    <name type="scientific">Qingrenia yutianensis</name>
    <dbReference type="NCBI Taxonomy" id="2763676"/>
    <lineage>
        <taxon>Bacteria</taxon>
        <taxon>Bacillati</taxon>
        <taxon>Bacillota</taxon>
        <taxon>Clostridia</taxon>
        <taxon>Eubacteriales</taxon>
        <taxon>Oscillospiraceae</taxon>
        <taxon>Qingrenia</taxon>
    </lineage>
</organism>
<dbReference type="Pfam" id="PF01229">
    <property type="entry name" value="Glyco_hydro_39"/>
    <property type="match status" value="1"/>
</dbReference>